<comment type="caution">
    <text evidence="3">The sequence shown here is derived from an EMBL/GenBank/DDBJ whole genome shotgun (WGS) entry which is preliminary data.</text>
</comment>
<feature type="compositionally biased region" description="Basic and acidic residues" evidence="1">
    <location>
        <begin position="291"/>
        <end position="311"/>
    </location>
</feature>
<keyword evidence="2" id="KW-0472">Membrane</keyword>
<accession>A0A3E0M840</accession>
<dbReference type="InterPro" id="IPR036457">
    <property type="entry name" value="PPM-type-like_dom_sf"/>
</dbReference>
<gene>
    <name evidence="3" type="ORF">DWQ56_14840</name>
</gene>
<evidence type="ECO:0000256" key="2">
    <source>
        <dbReference type="SAM" id="Phobius"/>
    </source>
</evidence>
<sequence>MESHHKVSVIRRFSDRTHKEMETISGCQDNFSYNEAKNCFAIADGATQSFYSSIWSKLLVDYFCENPQIDKNNWQEWLELIQQKWLEEVRAELEKAKSGNNFAWIEIYNGLERSKSATSTFIGLQFIENQAKISIVGDSCLFIFQGNQLIQTYLLKKSTNFNDRPGYFGSRSKNNDDYEPEFLDIELKYKQHSDKLYFVLATDALAEYIFKYTEQQRDILTTLLTINSEQEFENFVKSARHNGTIKMKNDDVTLMILEVSDREIVSLPTQTRKENQKNTPIISPLSYETEQPSKEDQNNSSSVEKEPKDNTPAENLEDTSGFAKISSNLQTLLKFLPSLPMTHRNLRGVSSSSPQLREDKPPVIKGIDGIRNLLLVFIPLNIFLTILSTATILYFISQTANKINSIKTEQSSNSNSSSQVTKYEPKYMNLEKGNKIYKDQTFQEIIIPALSDSSQVLILEEGDKWIKFQIDLYANQAILNQCSTCARDEIEIKPKTNLRTLASESERDVFGQLSEPSKFKKLEFDSLPNWSKFTFVGYVKK</sequence>
<evidence type="ECO:0000256" key="1">
    <source>
        <dbReference type="SAM" id="MobiDB-lite"/>
    </source>
</evidence>
<protein>
    <submittedName>
        <fullName evidence="3">Protein phosphatase 2C family protein</fullName>
    </submittedName>
</protein>
<dbReference type="SUPFAM" id="SSF81606">
    <property type="entry name" value="PP2C-like"/>
    <property type="match status" value="1"/>
</dbReference>
<keyword evidence="2" id="KW-1133">Transmembrane helix</keyword>
<evidence type="ECO:0000313" key="4">
    <source>
        <dbReference type="Proteomes" id="UP000256301"/>
    </source>
</evidence>
<dbReference type="Gene3D" id="3.60.40.10">
    <property type="entry name" value="PPM-type phosphatase domain"/>
    <property type="match status" value="1"/>
</dbReference>
<feature type="compositionally biased region" description="Polar residues" evidence="1">
    <location>
        <begin position="277"/>
        <end position="290"/>
    </location>
</feature>
<feature type="region of interest" description="Disordered" evidence="1">
    <location>
        <begin position="268"/>
        <end position="318"/>
    </location>
</feature>
<reference evidence="3 4" key="1">
    <citation type="submission" date="2017-08" db="EMBL/GenBank/DDBJ databases">
        <title>Functional genomic and metabolic studies of the symbiotic interactions of six Microcystis-dominated communities.</title>
        <authorList>
            <person name="Li Q."/>
            <person name="Lin F."/>
        </authorList>
    </citation>
    <scope>NUCLEOTIDE SEQUENCE [LARGE SCALE GENOMIC DNA]</scope>
    <source>
        <strain evidence="3">DA14</strain>
    </source>
</reference>
<keyword evidence="2" id="KW-0812">Transmembrane</keyword>
<name>A0A3E0M840_MICAE</name>
<feature type="transmembrane region" description="Helical" evidence="2">
    <location>
        <begin position="373"/>
        <end position="396"/>
    </location>
</feature>
<dbReference type="AlphaFoldDB" id="A0A3E0M840"/>
<organism evidence="3 4">
    <name type="scientific">Microcystis aeruginosa DA14</name>
    <dbReference type="NCBI Taxonomy" id="1987506"/>
    <lineage>
        <taxon>Bacteria</taxon>
        <taxon>Bacillati</taxon>
        <taxon>Cyanobacteriota</taxon>
        <taxon>Cyanophyceae</taxon>
        <taxon>Oscillatoriophycideae</taxon>
        <taxon>Chroococcales</taxon>
        <taxon>Microcystaceae</taxon>
        <taxon>Microcystis</taxon>
    </lineage>
</organism>
<evidence type="ECO:0000313" key="3">
    <source>
        <dbReference type="EMBL" id="REJ55562.1"/>
    </source>
</evidence>
<proteinExistence type="predicted"/>
<dbReference type="Proteomes" id="UP000256301">
    <property type="component" value="Unassembled WGS sequence"/>
</dbReference>
<dbReference type="EMBL" id="QQWE01000005">
    <property type="protein sequence ID" value="REJ55562.1"/>
    <property type="molecule type" value="Genomic_DNA"/>
</dbReference>